<proteinExistence type="predicted"/>
<dbReference type="PROSITE" id="PS50987">
    <property type="entry name" value="HTH_ARSR_2"/>
    <property type="match status" value="1"/>
</dbReference>
<dbReference type="PANTHER" id="PTHR38600:SF2">
    <property type="entry name" value="SLL0088 PROTEIN"/>
    <property type="match status" value="1"/>
</dbReference>
<dbReference type="NCBIfam" id="NF033788">
    <property type="entry name" value="HTH_metalloreg"/>
    <property type="match status" value="1"/>
</dbReference>
<evidence type="ECO:0000259" key="1">
    <source>
        <dbReference type="PROSITE" id="PS50987"/>
    </source>
</evidence>
<dbReference type="Proteomes" id="UP000076577">
    <property type="component" value="Unassembled WGS sequence"/>
</dbReference>
<gene>
    <name evidence="2" type="ORF">PsAD2_01098</name>
</gene>
<reference evidence="2 3" key="1">
    <citation type="journal article" date="2016" name="Front. Microbiol.">
        <title>Comparative Genomic Analysis Reveals a Diverse Repertoire of Genes Involved in Prokaryote-Eukaryote Interactions within the Pseudovibrio Genus.</title>
        <authorList>
            <person name="Romano S."/>
            <person name="Fernandez-Guerra A."/>
            <person name="Reen F.J."/>
            <person name="Glockner F.O."/>
            <person name="Crowley S.P."/>
            <person name="O'Sullivan O."/>
            <person name="Cotter P.D."/>
            <person name="Adams C."/>
            <person name="Dobson A.D."/>
            <person name="O'Gara F."/>
        </authorList>
    </citation>
    <scope>NUCLEOTIDE SEQUENCE [LARGE SCALE GENOMIC DNA]</scope>
    <source>
        <strain evidence="2 3">Ad2</strain>
    </source>
</reference>
<dbReference type="SUPFAM" id="SSF46785">
    <property type="entry name" value="Winged helix' DNA-binding domain"/>
    <property type="match status" value="1"/>
</dbReference>
<dbReference type="RefSeq" id="WP_068003498.1">
    <property type="nucleotide sequence ID" value="NZ_FOFM01000007.1"/>
</dbReference>
<dbReference type="AlphaFoldDB" id="A0A166A4B9"/>
<keyword evidence="3" id="KW-1185">Reference proteome</keyword>
<dbReference type="Pfam" id="PF01022">
    <property type="entry name" value="HTH_5"/>
    <property type="match status" value="1"/>
</dbReference>
<evidence type="ECO:0000313" key="3">
    <source>
        <dbReference type="Proteomes" id="UP000076577"/>
    </source>
</evidence>
<protein>
    <submittedName>
        <fullName evidence="2">HTH-type transcriptional regulator</fullName>
    </submittedName>
</protein>
<organism evidence="2 3">
    <name type="scientific">Pseudovibrio axinellae</name>
    <dbReference type="NCBI Taxonomy" id="989403"/>
    <lineage>
        <taxon>Bacteria</taxon>
        <taxon>Pseudomonadati</taxon>
        <taxon>Pseudomonadota</taxon>
        <taxon>Alphaproteobacteria</taxon>
        <taxon>Hyphomicrobiales</taxon>
        <taxon>Stappiaceae</taxon>
        <taxon>Pseudovibrio</taxon>
    </lineage>
</organism>
<dbReference type="PATRIC" id="fig|989403.3.peg.1182"/>
<evidence type="ECO:0000313" key="2">
    <source>
        <dbReference type="EMBL" id="KZL20612.1"/>
    </source>
</evidence>
<dbReference type="Gene3D" id="1.10.10.10">
    <property type="entry name" value="Winged helix-like DNA-binding domain superfamily/Winged helix DNA-binding domain"/>
    <property type="match status" value="1"/>
</dbReference>
<dbReference type="SMART" id="SM00418">
    <property type="entry name" value="HTH_ARSR"/>
    <property type="match status" value="1"/>
</dbReference>
<dbReference type="CDD" id="cd00090">
    <property type="entry name" value="HTH_ARSR"/>
    <property type="match status" value="1"/>
</dbReference>
<dbReference type="InterPro" id="IPR036390">
    <property type="entry name" value="WH_DNA-bd_sf"/>
</dbReference>
<dbReference type="OrthoDB" id="9790747at2"/>
<comment type="caution">
    <text evidence="2">The sequence shown here is derived from an EMBL/GenBank/DDBJ whole genome shotgun (WGS) entry which is preliminary data.</text>
</comment>
<dbReference type="GO" id="GO:0003700">
    <property type="term" value="F:DNA-binding transcription factor activity"/>
    <property type="evidence" value="ECO:0007669"/>
    <property type="project" value="InterPro"/>
</dbReference>
<dbReference type="PANTHER" id="PTHR38600">
    <property type="entry name" value="TRANSCRIPTIONAL REGULATORY PROTEIN"/>
    <property type="match status" value="1"/>
</dbReference>
<dbReference type="InterPro" id="IPR001845">
    <property type="entry name" value="HTH_ArsR_DNA-bd_dom"/>
</dbReference>
<dbReference type="InterPro" id="IPR011991">
    <property type="entry name" value="ArsR-like_HTH"/>
</dbReference>
<accession>A0A166A4B9</accession>
<dbReference type="STRING" id="989403.SAMN05421798_107279"/>
<dbReference type="InterPro" id="IPR036388">
    <property type="entry name" value="WH-like_DNA-bd_sf"/>
</dbReference>
<feature type="domain" description="HTH arsR-type" evidence="1">
    <location>
        <begin position="1"/>
        <end position="90"/>
    </location>
</feature>
<name>A0A166A4B9_9HYPH</name>
<sequence>MTNLNTTLAALANPARRQMLDQLLQGSKTVKELSLNHDMTAGAISQHLKVLEEAQLITRIVKGREHHCELAPDGLEPVLGWTEKHKTFWQQKLSSFDAFIHEQTGEKDNG</sequence>
<dbReference type="EMBL" id="LMCB01000006">
    <property type="protein sequence ID" value="KZL20612.1"/>
    <property type="molecule type" value="Genomic_DNA"/>
</dbReference>